<protein>
    <recommendedName>
        <fullName evidence="1">F-box domain-containing protein</fullName>
    </recommendedName>
</protein>
<evidence type="ECO:0000313" key="2">
    <source>
        <dbReference type="EMBL" id="CAD2180465.1"/>
    </source>
</evidence>
<sequence>MQLQDLPPEILKYIFDFLNFNEKIKIERVCKEWKDLCWNFAWLDCKDLIFVYEDLLFIKILKIQKN</sequence>
<evidence type="ECO:0000313" key="3">
    <source>
        <dbReference type="Proteomes" id="UP000580250"/>
    </source>
</evidence>
<evidence type="ECO:0000259" key="1">
    <source>
        <dbReference type="PROSITE" id="PS50181"/>
    </source>
</evidence>
<dbReference type="SUPFAM" id="SSF81383">
    <property type="entry name" value="F-box domain"/>
    <property type="match status" value="1"/>
</dbReference>
<feature type="domain" description="F-box" evidence="1">
    <location>
        <begin position="1"/>
        <end position="36"/>
    </location>
</feature>
<dbReference type="InterPro" id="IPR036047">
    <property type="entry name" value="F-box-like_dom_sf"/>
</dbReference>
<proteinExistence type="predicted"/>
<dbReference type="PROSITE" id="PS50181">
    <property type="entry name" value="FBOX"/>
    <property type="match status" value="1"/>
</dbReference>
<accession>A0A6V7VZV5</accession>
<name>A0A6V7VZV5_MELEN</name>
<dbReference type="SMART" id="SM00256">
    <property type="entry name" value="FBOX"/>
    <property type="match status" value="1"/>
</dbReference>
<dbReference type="Pfam" id="PF12937">
    <property type="entry name" value="F-box-like"/>
    <property type="match status" value="1"/>
</dbReference>
<gene>
    <name evidence="2" type="ORF">MENT_LOCUS32542</name>
</gene>
<comment type="caution">
    <text evidence="2">The sequence shown here is derived from an EMBL/GenBank/DDBJ whole genome shotgun (WGS) entry which is preliminary data.</text>
</comment>
<reference evidence="2 3" key="1">
    <citation type="submission" date="2020-08" db="EMBL/GenBank/DDBJ databases">
        <authorList>
            <person name="Koutsovoulos G."/>
            <person name="Danchin GJ E."/>
        </authorList>
    </citation>
    <scope>NUCLEOTIDE SEQUENCE [LARGE SCALE GENOMIC DNA]</scope>
</reference>
<dbReference type="CDD" id="cd09917">
    <property type="entry name" value="F-box_SF"/>
    <property type="match status" value="1"/>
</dbReference>
<dbReference type="Proteomes" id="UP000580250">
    <property type="component" value="Unassembled WGS sequence"/>
</dbReference>
<dbReference type="AlphaFoldDB" id="A0A6V7VZV5"/>
<dbReference type="EMBL" id="CAJEWN010000371">
    <property type="protein sequence ID" value="CAD2180465.1"/>
    <property type="molecule type" value="Genomic_DNA"/>
</dbReference>
<organism evidence="2 3">
    <name type="scientific">Meloidogyne enterolobii</name>
    <name type="common">Root-knot nematode worm</name>
    <name type="synonym">Meloidogyne mayaguensis</name>
    <dbReference type="NCBI Taxonomy" id="390850"/>
    <lineage>
        <taxon>Eukaryota</taxon>
        <taxon>Metazoa</taxon>
        <taxon>Ecdysozoa</taxon>
        <taxon>Nematoda</taxon>
        <taxon>Chromadorea</taxon>
        <taxon>Rhabditida</taxon>
        <taxon>Tylenchina</taxon>
        <taxon>Tylenchomorpha</taxon>
        <taxon>Tylenchoidea</taxon>
        <taxon>Meloidogynidae</taxon>
        <taxon>Meloidogyninae</taxon>
        <taxon>Meloidogyne</taxon>
    </lineage>
</organism>
<dbReference type="Gene3D" id="1.20.1280.50">
    <property type="match status" value="1"/>
</dbReference>
<dbReference type="OrthoDB" id="10257471at2759"/>
<dbReference type="InterPro" id="IPR001810">
    <property type="entry name" value="F-box_dom"/>
</dbReference>